<feature type="domain" description="PPIase FKBP-type" evidence="8">
    <location>
        <begin position="206"/>
        <end position="289"/>
    </location>
</feature>
<keyword evidence="7" id="KW-0732">Signal</keyword>
<keyword evidence="3 5" id="KW-0697">Rotamase</keyword>
<dbReference type="EC" id="5.2.1.8" evidence="6"/>
<dbReference type="GO" id="GO:0003755">
    <property type="term" value="F:peptidyl-prolyl cis-trans isomerase activity"/>
    <property type="evidence" value="ECO:0007669"/>
    <property type="project" value="UniProtKB-UniRule"/>
</dbReference>
<evidence type="ECO:0000256" key="5">
    <source>
        <dbReference type="PROSITE-ProRule" id="PRU00277"/>
    </source>
</evidence>
<dbReference type="Pfam" id="PF00254">
    <property type="entry name" value="FKBP_C"/>
    <property type="match status" value="1"/>
</dbReference>
<evidence type="ECO:0000256" key="1">
    <source>
        <dbReference type="ARBA" id="ARBA00000971"/>
    </source>
</evidence>
<evidence type="ECO:0000256" key="7">
    <source>
        <dbReference type="SAM" id="SignalP"/>
    </source>
</evidence>
<dbReference type="RefSeq" id="WP_254093245.1">
    <property type="nucleotide sequence ID" value="NZ_JAHESC010000053.1"/>
</dbReference>
<feature type="chain" id="PRO_5042870701" description="Peptidyl-prolyl cis-trans isomerase" evidence="7">
    <location>
        <begin position="23"/>
        <end position="300"/>
    </location>
</feature>
<organism evidence="9 10">
    <name type="scientific">Dawidia soli</name>
    <dbReference type="NCBI Taxonomy" id="2782352"/>
    <lineage>
        <taxon>Bacteria</taxon>
        <taxon>Pseudomonadati</taxon>
        <taxon>Bacteroidota</taxon>
        <taxon>Cytophagia</taxon>
        <taxon>Cytophagales</taxon>
        <taxon>Chryseotaleaceae</taxon>
        <taxon>Dawidia</taxon>
    </lineage>
</organism>
<comment type="similarity">
    <text evidence="2 6">Belongs to the FKBP-type PPIase family.</text>
</comment>
<dbReference type="PANTHER" id="PTHR43811:SF19">
    <property type="entry name" value="39 KDA FK506-BINDING NUCLEAR PROTEIN"/>
    <property type="match status" value="1"/>
</dbReference>
<dbReference type="InterPro" id="IPR001179">
    <property type="entry name" value="PPIase_FKBP_dom"/>
</dbReference>
<evidence type="ECO:0000313" key="9">
    <source>
        <dbReference type="EMBL" id="MBT1690025.1"/>
    </source>
</evidence>
<reference evidence="9 10" key="1">
    <citation type="submission" date="2021-05" db="EMBL/GenBank/DDBJ databases">
        <title>A Polyphasic approach of four new species of the genus Ohtaekwangia: Ohtaekwangia histidinii sp. nov., Ohtaekwangia cretensis sp. nov., Ohtaekwangia indiensis sp. nov., Ohtaekwangia reichenbachii sp. nov. from diverse environment.</title>
        <authorList>
            <person name="Octaviana S."/>
        </authorList>
    </citation>
    <scope>NUCLEOTIDE SEQUENCE [LARGE SCALE GENOMIC DNA]</scope>
    <source>
        <strain evidence="9 10">PWU37</strain>
    </source>
</reference>
<dbReference type="AlphaFoldDB" id="A0AAP2DG25"/>
<dbReference type="PANTHER" id="PTHR43811">
    <property type="entry name" value="FKBP-TYPE PEPTIDYL-PROLYL CIS-TRANS ISOMERASE FKPA"/>
    <property type="match status" value="1"/>
</dbReference>
<feature type="signal peptide" evidence="7">
    <location>
        <begin position="1"/>
        <end position="22"/>
    </location>
</feature>
<evidence type="ECO:0000259" key="8">
    <source>
        <dbReference type="PROSITE" id="PS50059"/>
    </source>
</evidence>
<keyword evidence="4 5" id="KW-0413">Isomerase</keyword>
<proteinExistence type="inferred from homology"/>
<evidence type="ECO:0000256" key="3">
    <source>
        <dbReference type="ARBA" id="ARBA00023110"/>
    </source>
</evidence>
<evidence type="ECO:0000256" key="2">
    <source>
        <dbReference type="ARBA" id="ARBA00006577"/>
    </source>
</evidence>
<name>A0AAP2DG25_9BACT</name>
<comment type="catalytic activity">
    <reaction evidence="1 5 6">
        <text>[protein]-peptidylproline (omega=180) = [protein]-peptidylproline (omega=0)</text>
        <dbReference type="Rhea" id="RHEA:16237"/>
        <dbReference type="Rhea" id="RHEA-COMP:10747"/>
        <dbReference type="Rhea" id="RHEA-COMP:10748"/>
        <dbReference type="ChEBI" id="CHEBI:83833"/>
        <dbReference type="ChEBI" id="CHEBI:83834"/>
        <dbReference type="EC" id="5.2.1.8"/>
    </reaction>
</comment>
<gene>
    <name evidence="9" type="ORF">KK078_25905</name>
</gene>
<accession>A0AAP2DG25</accession>
<dbReference type="Gene3D" id="3.10.50.40">
    <property type="match status" value="2"/>
</dbReference>
<dbReference type="PROSITE" id="PS50059">
    <property type="entry name" value="FKBP_PPIASE"/>
    <property type="match status" value="1"/>
</dbReference>
<evidence type="ECO:0000313" key="10">
    <source>
        <dbReference type="Proteomes" id="UP001319180"/>
    </source>
</evidence>
<protein>
    <recommendedName>
        <fullName evidence="6">Peptidyl-prolyl cis-trans isomerase</fullName>
        <ecNumber evidence="6">5.2.1.8</ecNumber>
    </recommendedName>
</protein>
<evidence type="ECO:0000256" key="4">
    <source>
        <dbReference type="ARBA" id="ARBA00023235"/>
    </source>
</evidence>
<evidence type="ECO:0000256" key="6">
    <source>
        <dbReference type="RuleBase" id="RU003915"/>
    </source>
</evidence>
<dbReference type="EMBL" id="JAHESC010000053">
    <property type="protein sequence ID" value="MBT1690025.1"/>
    <property type="molecule type" value="Genomic_DNA"/>
</dbReference>
<dbReference type="SUPFAM" id="SSF54534">
    <property type="entry name" value="FKBP-like"/>
    <property type="match status" value="2"/>
</dbReference>
<dbReference type="InterPro" id="IPR046357">
    <property type="entry name" value="PPIase_dom_sf"/>
</dbReference>
<dbReference type="Proteomes" id="UP001319180">
    <property type="component" value="Unassembled WGS sequence"/>
</dbReference>
<keyword evidence="10" id="KW-1185">Reference proteome</keyword>
<sequence>MKMTKLANVLLGLLLLCVAACKNVETKETPNGFKYQVVEAGDGIVPKQDQLLVFEYVMKDSKDSVWIDTYENGFPGVIRIQDTTTLKTEIGMMQMFRQLSDNDSVTITRPAKEFFKDVLGRPLTPEVDSTLTITCNLRVIEILDMQKFNEFQSKLFEKRKGKQKAKDESAIDKYIGEKKIANVKTDTSGIRYVIHNTAGGKKPTAASCVEVKYEGKFLKDERIFDKNEKISFSLGQVIPGWRISIPMLGIGDSATFYIPSALAYGPQGYPGAIPPDAILIFDVALLGVGDTYDQESHGCK</sequence>
<comment type="caution">
    <text evidence="9">The sequence shown here is derived from an EMBL/GenBank/DDBJ whole genome shotgun (WGS) entry which is preliminary data.</text>
</comment>